<reference evidence="2" key="2">
    <citation type="submission" date="2023-11" db="UniProtKB">
        <authorList>
            <consortium name="WormBaseParasite"/>
        </authorList>
    </citation>
    <scope>IDENTIFICATION</scope>
</reference>
<dbReference type="InterPro" id="IPR019265">
    <property type="entry name" value="RTRAF"/>
</dbReference>
<sequence length="274" mass="31257">MFVFSIRYLLQQTLWFMVSVIIPLKMTTTLANERLRFKLHAINYPAYDTFDISDIANVRNVVVWLEDRLIRVFPADKRLRDIQSPEWINYLNKYLQTIKCPFNESSSWAMLDWLISKALFLESKSPESTVQNNTPENANITVSTNAFSSIDVNSNEFKENVLKAAKLLQIPIHSDIKTLFKAVCLVIEQKLEVNTLNNAIKDYGTCKIDMLKLDDVCLGFDVSDPNVKAAAIALRLLNVNRLRKLQDQANAGIVQVQRLTADPKTDEKLGKVGF</sequence>
<evidence type="ECO:0000313" key="2">
    <source>
        <dbReference type="WBParaSite" id="TREG1_68340.2"/>
    </source>
</evidence>
<organism evidence="1 2">
    <name type="scientific">Trichobilharzia regenti</name>
    <name type="common">Nasal bird schistosome</name>
    <dbReference type="NCBI Taxonomy" id="157069"/>
    <lineage>
        <taxon>Eukaryota</taxon>
        <taxon>Metazoa</taxon>
        <taxon>Spiralia</taxon>
        <taxon>Lophotrochozoa</taxon>
        <taxon>Platyhelminthes</taxon>
        <taxon>Trematoda</taxon>
        <taxon>Digenea</taxon>
        <taxon>Strigeidida</taxon>
        <taxon>Schistosomatoidea</taxon>
        <taxon>Schistosomatidae</taxon>
        <taxon>Trichobilharzia</taxon>
    </lineage>
</organism>
<name>A0AA85K874_TRIRE</name>
<evidence type="ECO:0008006" key="3">
    <source>
        <dbReference type="Google" id="ProtNLM"/>
    </source>
</evidence>
<accession>A0AA85K874</accession>
<keyword evidence="1" id="KW-1185">Reference proteome</keyword>
<dbReference type="PANTHER" id="PTHR15924">
    <property type="entry name" value="CLE"/>
    <property type="match status" value="1"/>
</dbReference>
<protein>
    <recommendedName>
        <fullName evidence="3">RNA transcription, translation and transport factor protein</fullName>
    </recommendedName>
</protein>
<dbReference type="AlphaFoldDB" id="A0AA85K874"/>
<dbReference type="Pfam" id="PF10036">
    <property type="entry name" value="RLL"/>
    <property type="match status" value="1"/>
</dbReference>
<dbReference type="WBParaSite" id="TREG1_68340.2">
    <property type="protein sequence ID" value="TREG1_68340.2"/>
    <property type="gene ID" value="TREG1_68340"/>
</dbReference>
<evidence type="ECO:0000313" key="1">
    <source>
        <dbReference type="Proteomes" id="UP000050795"/>
    </source>
</evidence>
<proteinExistence type="predicted"/>
<dbReference type="Proteomes" id="UP000050795">
    <property type="component" value="Unassembled WGS sequence"/>
</dbReference>
<reference evidence="1" key="1">
    <citation type="submission" date="2022-06" db="EMBL/GenBank/DDBJ databases">
        <authorList>
            <person name="Berger JAMES D."/>
            <person name="Berger JAMES D."/>
        </authorList>
    </citation>
    <scope>NUCLEOTIDE SEQUENCE [LARGE SCALE GENOMIC DNA]</scope>
</reference>